<accession>A0AAD8VML5</accession>
<evidence type="ECO:0000313" key="3">
    <source>
        <dbReference type="EMBL" id="KAK1612214.1"/>
    </source>
</evidence>
<evidence type="ECO:0000259" key="2">
    <source>
        <dbReference type="SMART" id="SM00256"/>
    </source>
</evidence>
<feature type="compositionally biased region" description="Polar residues" evidence="1">
    <location>
        <begin position="160"/>
        <end position="171"/>
    </location>
</feature>
<feature type="compositionally biased region" description="Low complexity" evidence="1">
    <location>
        <begin position="174"/>
        <end position="195"/>
    </location>
</feature>
<dbReference type="Proteomes" id="UP001231189">
    <property type="component" value="Unassembled WGS sequence"/>
</dbReference>
<dbReference type="SUPFAM" id="SSF81383">
    <property type="entry name" value="F-box domain"/>
    <property type="match status" value="1"/>
</dbReference>
<feature type="region of interest" description="Disordered" evidence="1">
    <location>
        <begin position="149"/>
        <end position="208"/>
    </location>
</feature>
<dbReference type="EMBL" id="JAUUTY010000007">
    <property type="protein sequence ID" value="KAK1612214.1"/>
    <property type="molecule type" value="Genomic_DNA"/>
</dbReference>
<keyword evidence="4" id="KW-1185">Reference proteome</keyword>
<name>A0AAD8VML5_LOLMU</name>
<dbReference type="Pfam" id="PF00646">
    <property type="entry name" value="F-box"/>
    <property type="match status" value="1"/>
</dbReference>
<dbReference type="Gene3D" id="1.20.1280.50">
    <property type="match status" value="1"/>
</dbReference>
<protein>
    <recommendedName>
        <fullName evidence="2">F-box domain-containing protein</fullName>
    </recommendedName>
</protein>
<comment type="caution">
    <text evidence="3">The sequence shown here is derived from an EMBL/GenBank/DDBJ whole genome shotgun (WGS) entry which is preliminary data.</text>
</comment>
<gene>
    <name evidence="3" type="ORF">QYE76_035887</name>
</gene>
<dbReference type="InterPro" id="IPR001810">
    <property type="entry name" value="F-box_dom"/>
</dbReference>
<evidence type="ECO:0000313" key="4">
    <source>
        <dbReference type="Proteomes" id="UP001231189"/>
    </source>
</evidence>
<proteinExistence type="predicted"/>
<evidence type="ECO:0000256" key="1">
    <source>
        <dbReference type="SAM" id="MobiDB-lite"/>
    </source>
</evidence>
<reference evidence="3" key="1">
    <citation type="submission" date="2023-07" db="EMBL/GenBank/DDBJ databases">
        <title>A chromosome-level genome assembly of Lolium multiflorum.</title>
        <authorList>
            <person name="Chen Y."/>
            <person name="Copetti D."/>
            <person name="Kolliker R."/>
            <person name="Studer B."/>
        </authorList>
    </citation>
    <scope>NUCLEOTIDE SEQUENCE</scope>
    <source>
        <strain evidence="3">02402/16</strain>
        <tissue evidence="3">Leaf</tissue>
    </source>
</reference>
<sequence length="208" mass="22754">MVEEILMRVPAMSLCRLREVCRLWRSIVSDPSFIKAHAALHPALLLTLDGAGNHIGVVDLSGNVIKRINVPAAVEEGNRVRVVDPDTCAVSALPVEDLDPPAGQWTGHWPQPSYTPWRDFSTGNRKVLRIATLNSPGRPRFEQLRHVLNLDGGNPRRGGQRQSPRSASRPTLVSLESSSNISSPSCRIESSPTSSKTAVRAMPERPTC</sequence>
<dbReference type="AlphaFoldDB" id="A0AAD8VML5"/>
<dbReference type="InterPro" id="IPR036047">
    <property type="entry name" value="F-box-like_dom_sf"/>
</dbReference>
<organism evidence="3 4">
    <name type="scientific">Lolium multiflorum</name>
    <name type="common">Italian ryegrass</name>
    <name type="synonym">Lolium perenne subsp. multiflorum</name>
    <dbReference type="NCBI Taxonomy" id="4521"/>
    <lineage>
        <taxon>Eukaryota</taxon>
        <taxon>Viridiplantae</taxon>
        <taxon>Streptophyta</taxon>
        <taxon>Embryophyta</taxon>
        <taxon>Tracheophyta</taxon>
        <taxon>Spermatophyta</taxon>
        <taxon>Magnoliopsida</taxon>
        <taxon>Liliopsida</taxon>
        <taxon>Poales</taxon>
        <taxon>Poaceae</taxon>
        <taxon>BOP clade</taxon>
        <taxon>Pooideae</taxon>
        <taxon>Poodae</taxon>
        <taxon>Poeae</taxon>
        <taxon>Poeae Chloroplast Group 2 (Poeae type)</taxon>
        <taxon>Loliodinae</taxon>
        <taxon>Loliinae</taxon>
        <taxon>Lolium</taxon>
    </lineage>
</organism>
<feature type="domain" description="F-box" evidence="2">
    <location>
        <begin position="1"/>
        <end position="37"/>
    </location>
</feature>
<dbReference type="SMART" id="SM00256">
    <property type="entry name" value="FBOX"/>
    <property type="match status" value="1"/>
</dbReference>